<keyword evidence="5" id="KW-1185">Reference proteome</keyword>
<sequence length="508" mass="56722">MNHLKWMGHSATIFDIQRNLRNDPQSCEVTLVAKGHSVRAHRFVLSSCSDLLRNLLVDVPMGQEATIVVPDIKGSLLDSVLAFIYIGETSLTSTNLSEFLEAINTLGIKSAISFECNNATLSGGVQTTEAVKTLSNIQIAQEELIEQQENIAVEKIETQNVIQHERELEFLDVYNEAQHSKITYSIEHMPVASAANEYILTENSGTFTLTQNNKLENGSNSDTEKLVEMDDTAEEAHIIEEYSSNSTDPIIEITTNTAATSTPKVTATTTTTTQVPQPLIQIKPTPKMKTIKIKSQSTSDTDQIHQSMFTTLDPTADPISVLKTDDNFTALNAAPGTQEDALFYAVQAVINEGMSLQKAALKYDLSKTVLWRRVRKHPNYMKTTRENPVLTMAYERLKGGDSLKNISRELDIPMSTLHRHKVRLAQQGRLPDYVSFKKRDVNSKIELKDKLTKALHACVHEGMSQNHAANLFDIPKSTLWRHLQKRVAEAELSQKLELGHIKEEVILS</sequence>
<dbReference type="Gene3D" id="3.30.710.10">
    <property type="entry name" value="Potassium Channel Kv1.1, Chain A"/>
    <property type="match status" value="1"/>
</dbReference>
<dbReference type="GO" id="GO:0003677">
    <property type="term" value="F:DNA binding"/>
    <property type="evidence" value="ECO:0007669"/>
    <property type="project" value="InterPro"/>
</dbReference>
<protein>
    <submittedName>
        <fullName evidence="4">Longitudinals lacking protein-like protein</fullName>
    </submittedName>
    <submittedName>
        <fullName evidence="6">modifier of mdg4</fullName>
    </submittedName>
</protein>
<dbReference type="PANTHER" id="PTHR23110:SF109">
    <property type="entry name" value="FI07618P-RELATED"/>
    <property type="match status" value="1"/>
</dbReference>
<dbReference type="AlphaFoldDB" id="A0A034WCL9"/>
<dbReference type="Pfam" id="PF00651">
    <property type="entry name" value="BTB"/>
    <property type="match status" value="1"/>
</dbReference>
<dbReference type="EMBL" id="GAKP01007077">
    <property type="protein sequence ID" value="JAC51875.1"/>
    <property type="molecule type" value="Transcribed_RNA"/>
</dbReference>
<evidence type="ECO:0000256" key="2">
    <source>
        <dbReference type="ARBA" id="ARBA00023242"/>
    </source>
</evidence>
<dbReference type="OrthoDB" id="6482909at2759"/>
<evidence type="ECO:0000256" key="1">
    <source>
        <dbReference type="ARBA" id="ARBA00004123"/>
    </source>
</evidence>
<dbReference type="GO" id="GO:0006357">
    <property type="term" value="P:regulation of transcription by RNA polymerase II"/>
    <property type="evidence" value="ECO:0007669"/>
    <property type="project" value="TreeGrafter"/>
</dbReference>
<dbReference type="Gene3D" id="1.10.10.60">
    <property type="entry name" value="Homeodomain-like"/>
    <property type="match status" value="2"/>
</dbReference>
<dbReference type="SUPFAM" id="SSF54695">
    <property type="entry name" value="POZ domain"/>
    <property type="match status" value="1"/>
</dbReference>
<organism evidence="4">
    <name type="scientific">Bactrocera dorsalis</name>
    <name type="common">Oriental fruit fly</name>
    <name type="synonym">Dacus dorsalis</name>
    <dbReference type="NCBI Taxonomy" id="27457"/>
    <lineage>
        <taxon>Eukaryota</taxon>
        <taxon>Metazoa</taxon>
        <taxon>Ecdysozoa</taxon>
        <taxon>Arthropoda</taxon>
        <taxon>Hexapoda</taxon>
        <taxon>Insecta</taxon>
        <taxon>Pterygota</taxon>
        <taxon>Neoptera</taxon>
        <taxon>Endopterygota</taxon>
        <taxon>Diptera</taxon>
        <taxon>Brachycera</taxon>
        <taxon>Muscomorpha</taxon>
        <taxon>Tephritoidea</taxon>
        <taxon>Tephritidae</taxon>
        <taxon>Bactrocera</taxon>
        <taxon>Bactrocera</taxon>
    </lineage>
</organism>
<comment type="subcellular location">
    <subcellularLocation>
        <location evidence="1">Nucleus</location>
    </subcellularLocation>
</comment>
<dbReference type="OMA" id="MNHLKWM"/>
<dbReference type="InterPro" id="IPR007889">
    <property type="entry name" value="HTH_Psq"/>
</dbReference>
<dbReference type="KEGG" id="bdr:105224476"/>
<dbReference type="SUPFAM" id="SSF46689">
    <property type="entry name" value="Homeodomain-like"/>
    <property type="match status" value="2"/>
</dbReference>
<evidence type="ECO:0000313" key="4">
    <source>
        <dbReference type="EMBL" id="JAC51875.1"/>
    </source>
</evidence>
<reference evidence="6" key="2">
    <citation type="submission" date="2025-04" db="UniProtKB">
        <authorList>
            <consortium name="RefSeq"/>
        </authorList>
    </citation>
    <scope>IDENTIFICATION</scope>
    <source>
        <strain evidence="6">Punador</strain>
    </source>
</reference>
<dbReference type="InterPro" id="IPR009057">
    <property type="entry name" value="Homeodomain-like_sf"/>
</dbReference>
<keyword evidence="2" id="KW-0539">Nucleus</keyword>
<proteinExistence type="predicted"/>
<evidence type="ECO:0000313" key="6">
    <source>
        <dbReference type="RefSeq" id="XP_011200865.1"/>
    </source>
</evidence>
<dbReference type="GeneID" id="105224476"/>
<dbReference type="InterPro" id="IPR000210">
    <property type="entry name" value="BTB/POZ_dom"/>
</dbReference>
<dbReference type="PANTHER" id="PTHR23110">
    <property type="entry name" value="BTB DOMAIN TRANSCRIPTION FACTOR"/>
    <property type="match status" value="1"/>
</dbReference>
<dbReference type="GO" id="GO:0005634">
    <property type="term" value="C:nucleus"/>
    <property type="evidence" value="ECO:0007669"/>
    <property type="project" value="UniProtKB-SubCell"/>
</dbReference>
<accession>A0A034WCL9</accession>
<dbReference type="RefSeq" id="XP_011200865.1">
    <property type="nucleotide sequence ID" value="XM_011202563.3"/>
</dbReference>
<reference evidence="4" key="1">
    <citation type="journal article" date="2014" name="BMC Genomics">
        <title>Characterizing the developmental transcriptome of the oriental fruit fly, Bactrocera dorsalis (Diptera: Tephritidae) through comparative genomic analysis with Drosophila melanogaster utilizing modENCODE datasets.</title>
        <authorList>
            <person name="Geib S.M."/>
            <person name="Calla B."/>
            <person name="Hall B."/>
            <person name="Hou S."/>
            <person name="Manoukis N.C."/>
        </authorList>
    </citation>
    <scope>NUCLEOTIDE SEQUENCE</scope>
    <source>
        <strain evidence="4">Punador</strain>
    </source>
</reference>
<name>A0A034WCL9_BACDO</name>
<evidence type="ECO:0000313" key="5">
    <source>
        <dbReference type="Proteomes" id="UP001652620"/>
    </source>
</evidence>
<evidence type="ECO:0000259" key="3">
    <source>
        <dbReference type="PROSITE" id="PS50097"/>
    </source>
</evidence>
<dbReference type="PROSITE" id="PS50097">
    <property type="entry name" value="BTB"/>
    <property type="match status" value="1"/>
</dbReference>
<dbReference type="Pfam" id="PF05225">
    <property type="entry name" value="HTH_psq"/>
    <property type="match status" value="2"/>
</dbReference>
<dbReference type="SMART" id="SM00225">
    <property type="entry name" value="BTB"/>
    <property type="match status" value="1"/>
</dbReference>
<dbReference type="InterPro" id="IPR051095">
    <property type="entry name" value="Dros_DevTransReg"/>
</dbReference>
<gene>
    <name evidence="4" type="primary">LOLAL</name>
    <name evidence="6" type="synonym">LOC105224476</name>
</gene>
<dbReference type="InterPro" id="IPR011333">
    <property type="entry name" value="SKP1/BTB/POZ_sf"/>
</dbReference>
<feature type="domain" description="BTB" evidence="3">
    <location>
        <begin position="27"/>
        <end position="93"/>
    </location>
</feature>
<dbReference type="Proteomes" id="UP001652620">
    <property type="component" value="Unplaced"/>
</dbReference>
<dbReference type="CDD" id="cd18315">
    <property type="entry name" value="BTB_POZ_BAB-like"/>
    <property type="match status" value="1"/>
</dbReference>